<dbReference type="InterPro" id="IPR011009">
    <property type="entry name" value="Kinase-like_dom_sf"/>
</dbReference>
<name>A0A7M4F5J9_CROPO</name>
<feature type="domain" description="Protein kinase" evidence="14">
    <location>
        <begin position="111"/>
        <end position="365"/>
    </location>
</feature>
<dbReference type="SUPFAM" id="SSF56112">
    <property type="entry name" value="Protein kinase-like (PK-like)"/>
    <property type="match status" value="1"/>
</dbReference>
<dbReference type="PROSITE" id="PS00108">
    <property type="entry name" value="PROTEIN_KINASE_ST"/>
    <property type="match status" value="1"/>
</dbReference>
<dbReference type="PANTHER" id="PTHR24058:SF22">
    <property type="entry name" value="DUAL SPECIFICITY TYROSINE-PHOSPHORYLATION-REGULATED KINASE 4"/>
    <property type="match status" value="1"/>
</dbReference>
<evidence type="ECO:0000256" key="2">
    <source>
        <dbReference type="ARBA" id="ARBA00013203"/>
    </source>
</evidence>
<dbReference type="AlphaFoldDB" id="A0A7M4F5J9"/>
<comment type="similarity">
    <text evidence="1">Belongs to the protein kinase superfamily. CMGC Ser/Thr protein kinase family. MNB/DYRK subfamily.</text>
</comment>
<dbReference type="Ensembl" id="ENSCPRT00005022263.1">
    <property type="protein sequence ID" value="ENSCPRP00005019014.1"/>
    <property type="gene ID" value="ENSCPRG00005013305.1"/>
</dbReference>
<evidence type="ECO:0000256" key="3">
    <source>
        <dbReference type="ARBA" id="ARBA00022527"/>
    </source>
</evidence>
<dbReference type="Gene3D" id="3.30.10.30">
    <property type="entry name" value="DYRK"/>
    <property type="match status" value="1"/>
</dbReference>
<dbReference type="Proteomes" id="UP000594220">
    <property type="component" value="Unplaced"/>
</dbReference>
<dbReference type="GO" id="GO:0005737">
    <property type="term" value="C:cytoplasm"/>
    <property type="evidence" value="ECO:0007669"/>
    <property type="project" value="TreeGrafter"/>
</dbReference>
<dbReference type="GO" id="GO:0004712">
    <property type="term" value="F:protein serine/threonine/tyrosine kinase activity"/>
    <property type="evidence" value="ECO:0007669"/>
    <property type="project" value="UniProtKB-EC"/>
</dbReference>
<dbReference type="SMART" id="SM00220">
    <property type="entry name" value="S_TKc"/>
    <property type="match status" value="1"/>
</dbReference>
<keyword evidence="7 11" id="KW-0067">ATP-binding</keyword>
<feature type="binding site" evidence="11">
    <location>
        <position position="140"/>
    </location>
    <ligand>
        <name>ATP</name>
        <dbReference type="ChEBI" id="CHEBI:30616"/>
    </ligand>
</feature>
<dbReference type="GO" id="GO:0005524">
    <property type="term" value="F:ATP binding"/>
    <property type="evidence" value="ECO:0007669"/>
    <property type="project" value="UniProtKB-UniRule"/>
</dbReference>
<gene>
    <name evidence="15" type="primary">DYRK4</name>
</gene>
<dbReference type="GO" id="GO:0005634">
    <property type="term" value="C:nucleus"/>
    <property type="evidence" value="ECO:0007669"/>
    <property type="project" value="TreeGrafter"/>
</dbReference>
<dbReference type="GO" id="GO:0005856">
    <property type="term" value="C:cytoskeleton"/>
    <property type="evidence" value="ECO:0007669"/>
    <property type="project" value="TreeGrafter"/>
</dbReference>
<dbReference type="Gene3D" id="3.30.200.20">
    <property type="entry name" value="Phosphorylase Kinase, domain 1"/>
    <property type="match status" value="1"/>
</dbReference>
<evidence type="ECO:0000256" key="8">
    <source>
        <dbReference type="ARBA" id="ARBA00049003"/>
    </source>
</evidence>
<reference evidence="15" key="1">
    <citation type="submission" date="2025-08" db="UniProtKB">
        <authorList>
            <consortium name="Ensembl"/>
        </authorList>
    </citation>
    <scope>IDENTIFICATION</scope>
</reference>
<dbReference type="InterPro" id="IPR050494">
    <property type="entry name" value="Ser_Thr_dual-spec_kinase"/>
</dbReference>
<dbReference type="InterPro" id="IPR017441">
    <property type="entry name" value="Protein_kinase_ATP_BS"/>
</dbReference>
<keyword evidence="16" id="KW-1185">Reference proteome</keyword>
<evidence type="ECO:0000313" key="16">
    <source>
        <dbReference type="Proteomes" id="UP000594220"/>
    </source>
</evidence>
<dbReference type="PANTHER" id="PTHR24058">
    <property type="entry name" value="DUAL SPECIFICITY PROTEIN KINASE"/>
    <property type="match status" value="1"/>
</dbReference>
<comment type="catalytic activity">
    <reaction evidence="9">
        <text>L-threonyl-[protein] + ATP = O-phospho-L-threonyl-[protein] + ADP + H(+)</text>
        <dbReference type="Rhea" id="RHEA:46608"/>
        <dbReference type="Rhea" id="RHEA-COMP:11060"/>
        <dbReference type="Rhea" id="RHEA-COMP:11605"/>
        <dbReference type="ChEBI" id="CHEBI:15378"/>
        <dbReference type="ChEBI" id="CHEBI:30013"/>
        <dbReference type="ChEBI" id="CHEBI:30616"/>
        <dbReference type="ChEBI" id="CHEBI:61977"/>
        <dbReference type="ChEBI" id="CHEBI:456216"/>
        <dbReference type="EC" id="2.7.12.1"/>
    </reaction>
</comment>
<accession>A0A7M4F5J9</accession>
<dbReference type="PROSITE" id="PS50011">
    <property type="entry name" value="PROTEIN_KINASE_DOM"/>
    <property type="match status" value="1"/>
</dbReference>
<evidence type="ECO:0000256" key="13">
    <source>
        <dbReference type="SAM" id="MobiDB-lite"/>
    </source>
</evidence>
<evidence type="ECO:0000256" key="5">
    <source>
        <dbReference type="ARBA" id="ARBA00022741"/>
    </source>
</evidence>
<dbReference type="GO" id="GO:0004674">
    <property type="term" value="F:protein serine/threonine kinase activity"/>
    <property type="evidence" value="ECO:0007669"/>
    <property type="project" value="UniProtKB-KW"/>
</dbReference>
<evidence type="ECO:0000256" key="10">
    <source>
        <dbReference type="ARBA" id="ARBA00051680"/>
    </source>
</evidence>
<dbReference type="GeneTree" id="ENSGT00940000159401"/>
<organism evidence="15 16">
    <name type="scientific">Crocodylus porosus</name>
    <name type="common">Saltwater crocodile</name>
    <name type="synonym">Estuarine crocodile</name>
    <dbReference type="NCBI Taxonomy" id="8502"/>
    <lineage>
        <taxon>Eukaryota</taxon>
        <taxon>Metazoa</taxon>
        <taxon>Chordata</taxon>
        <taxon>Craniata</taxon>
        <taxon>Vertebrata</taxon>
        <taxon>Euteleostomi</taxon>
        <taxon>Archelosauria</taxon>
        <taxon>Archosauria</taxon>
        <taxon>Crocodylia</taxon>
        <taxon>Longirostres</taxon>
        <taxon>Crocodylidae</taxon>
        <taxon>Crocodylus</taxon>
    </lineage>
</organism>
<dbReference type="InterPro" id="IPR008271">
    <property type="entry name" value="Ser/Thr_kinase_AS"/>
</dbReference>
<evidence type="ECO:0000256" key="12">
    <source>
        <dbReference type="RuleBase" id="RU000304"/>
    </source>
</evidence>
<evidence type="ECO:0000256" key="7">
    <source>
        <dbReference type="ARBA" id="ARBA00022840"/>
    </source>
</evidence>
<keyword evidence="4" id="KW-0808">Transferase</keyword>
<evidence type="ECO:0000256" key="1">
    <source>
        <dbReference type="ARBA" id="ARBA00008867"/>
    </source>
</evidence>
<dbReference type="PROSITE" id="PS00107">
    <property type="entry name" value="PROTEIN_KINASE_ATP"/>
    <property type="match status" value="1"/>
</dbReference>
<dbReference type="InterPro" id="IPR042521">
    <property type="entry name" value="DYRK"/>
</dbReference>
<dbReference type="Pfam" id="PF00069">
    <property type="entry name" value="Pkinase"/>
    <property type="match status" value="1"/>
</dbReference>
<keyword evidence="3 12" id="KW-0723">Serine/threonine-protein kinase</keyword>
<evidence type="ECO:0000256" key="4">
    <source>
        <dbReference type="ARBA" id="ARBA00022679"/>
    </source>
</evidence>
<keyword evidence="6" id="KW-0418">Kinase</keyword>
<proteinExistence type="inferred from homology"/>
<evidence type="ECO:0000256" key="9">
    <source>
        <dbReference type="ARBA" id="ARBA00049308"/>
    </source>
</evidence>
<dbReference type="FunFam" id="3.30.200.20:FF:000127">
    <property type="entry name" value="Putative dual specificity tyrosine-phosphorylation-regulated kinase 2"/>
    <property type="match status" value="1"/>
</dbReference>
<evidence type="ECO:0000256" key="6">
    <source>
        <dbReference type="ARBA" id="ARBA00022777"/>
    </source>
</evidence>
<reference evidence="15" key="2">
    <citation type="submission" date="2025-09" db="UniProtKB">
        <authorList>
            <consortium name="Ensembl"/>
        </authorList>
    </citation>
    <scope>IDENTIFICATION</scope>
</reference>
<dbReference type="InterPro" id="IPR000719">
    <property type="entry name" value="Prot_kinase_dom"/>
</dbReference>
<dbReference type="EC" id="2.7.12.1" evidence="2"/>
<evidence type="ECO:0000313" key="15">
    <source>
        <dbReference type="Ensembl" id="ENSCPRP00005019014.1"/>
    </source>
</evidence>
<keyword evidence="5 11" id="KW-0547">Nucleotide-binding</keyword>
<comment type="catalytic activity">
    <reaction evidence="8">
        <text>L-seryl-[protein] + ATP = O-phospho-L-seryl-[protein] + ADP + H(+)</text>
        <dbReference type="Rhea" id="RHEA:17989"/>
        <dbReference type="Rhea" id="RHEA-COMP:9863"/>
        <dbReference type="Rhea" id="RHEA-COMP:11604"/>
        <dbReference type="ChEBI" id="CHEBI:15378"/>
        <dbReference type="ChEBI" id="CHEBI:29999"/>
        <dbReference type="ChEBI" id="CHEBI:30616"/>
        <dbReference type="ChEBI" id="CHEBI:83421"/>
        <dbReference type="ChEBI" id="CHEBI:456216"/>
        <dbReference type="EC" id="2.7.12.1"/>
    </reaction>
</comment>
<sequence length="460" mass="52825">AKQETLASNKTPISPEIKTPSPVMTVELYGSGDSHLPHCCCCFSYLEALKYFRNQLTVYEQKEILSYAELWFLGLEAKKVEGLPETQNNNCYDDEHGSYLKVLHDHIAYRYEVLEIIGKGSFGQVAKCLDHKTNEVVAVKIIRNKKRFHSQAMVEVQILEALLKKDKDNTHNIVHMKEYFYFRNHFCISFELLGINLYELIKKNNFQGFSLSLIRRFTQCVLKCLQILYQEKIIHCDLKPENILLYHKGQGSVKVIDFGSSCYEHQRVYTYVQSRFYRSPEVILGHPYAMAIDMWSLGCIMAELYTGYPLFPGENEVEQLACIMEVLGLPPSDFVQTASRSLLLPFMWEPAQRMTPDEAMQHEWIQEPKTQKPRPKPQTTRGVSDSSFLTPEKKKENVHKYALTGQEAPLGMYFGHGGASDSCLNPHSFLMLLTSLVEMAHKEPHCPDLSQKRNAFDTPA</sequence>
<dbReference type="Gene3D" id="1.10.510.10">
    <property type="entry name" value="Transferase(Phosphotransferase) domain 1"/>
    <property type="match status" value="1"/>
</dbReference>
<evidence type="ECO:0000259" key="14">
    <source>
        <dbReference type="PROSITE" id="PS50011"/>
    </source>
</evidence>
<evidence type="ECO:0000256" key="11">
    <source>
        <dbReference type="PROSITE-ProRule" id="PRU10141"/>
    </source>
</evidence>
<feature type="region of interest" description="Disordered" evidence="13">
    <location>
        <begin position="366"/>
        <end position="390"/>
    </location>
</feature>
<comment type="catalytic activity">
    <reaction evidence="10">
        <text>L-tyrosyl-[protein] + ATP = O-phospho-L-tyrosyl-[protein] + ADP + H(+)</text>
        <dbReference type="Rhea" id="RHEA:10596"/>
        <dbReference type="Rhea" id="RHEA-COMP:10136"/>
        <dbReference type="Rhea" id="RHEA-COMP:20101"/>
        <dbReference type="ChEBI" id="CHEBI:15378"/>
        <dbReference type="ChEBI" id="CHEBI:30616"/>
        <dbReference type="ChEBI" id="CHEBI:46858"/>
        <dbReference type="ChEBI" id="CHEBI:61978"/>
        <dbReference type="ChEBI" id="CHEBI:456216"/>
        <dbReference type="EC" id="2.7.12.1"/>
    </reaction>
</comment>
<protein>
    <recommendedName>
        <fullName evidence="2">dual-specificity kinase</fullName>
        <ecNumber evidence="2">2.7.12.1</ecNumber>
    </recommendedName>
</protein>